<keyword evidence="3" id="KW-1185">Reference proteome</keyword>
<proteinExistence type="predicted"/>
<dbReference type="OrthoDB" id="2966946at2"/>
<reference evidence="2 3" key="1">
    <citation type="journal article" date="2012" name="J. Bacteriol.">
        <title>Genome of Bacillus macauensis ZFHKF-1, a Long-Chain-Forming Bacterium.</title>
        <authorList>
            <person name="Cai L."/>
            <person name="Zhang T."/>
        </authorList>
    </citation>
    <scope>NUCLEOTIDE SEQUENCE [LARGE SCALE GENOMIC DNA]</scope>
    <source>
        <strain evidence="2 3">ZFHKF-1</strain>
    </source>
</reference>
<evidence type="ECO:0000256" key="1">
    <source>
        <dbReference type="SAM" id="Phobius"/>
    </source>
</evidence>
<evidence type="ECO:0000313" key="2">
    <source>
        <dbReference type="EMBL" id="EIT84478.1"/>
    </source>
</evidence>
<feature type="transmembrane region" description="Helical" evidence="1">
    <location>
        <begin position="46"/>
        <end position="66"/>
    </location>
</feature>
<evidence type="ECO:0000313" key="3">
    <source>
        <dbReference type="Proteomes" id="UP000004080"/>
    </source>
</evidence>
<keyword evidence="1" id="KW-0472">Membrane</keyword>
<organism evidence="2 3">
    <name type="scientific">Fictibacillus macauensis ZFHKF-1</name>
    <dbReference type="NCBI Taxonomy" id="1196324"/>
    <lineage>
        <taxon>Bacteria</taxon>
        <taxon>Bacillati</taxon>
        <taxon>Bacillota</taxon>
        <taxon>Bacilli</taxon>
        <taxon>Bacillales</taxon>
        <taxon>Fictibacillaceae</taxon>
        <taxon>Fictibacillus</taxon>
    </lineage>
</organism>
<comment type="caution">
    <text evidence="2">The sequence shown here is derived from an EMBL/GenBank/DDBJ whole genome shotgun (WGS) entry which is preliminary data.</text>
</comment>
<feature type="transmembrane region" description="Helical" evidence="1">
    <location>
        <begin position="119"/>
        <end position="140"/>
    </location>
</feature>
<dbReference type="AlphaFoldDB" id="I8UCI2"/>
<dbReference type="RefSeq" id="WP_007203108.1">
    <property type="nucleotide sequence ID" value="NZ_AKKV01000032.1"/>
</dbReference>
<dbReference type="EMBL" id="AKKV01000032">
    <property type="protein sequence ID" value="EIT84478.1"/>
    <property type="molecule type" value="Genomic_DNA"/>
</dbReference>
<dbReference type="PATRIC" id="fig|1196324.3.peg.3106"/>
<keyword evidence="1" id="KW-1133">Transmembrane helix</keyword>
<protein>
    <submittedName>
        <fullName evidence="2">Uncharacterized protein</fullName>
    </submittedName>
</protein>
<dbReference type="STRING" id="1196324.A374_15172"/>
<feature type="transmembrane region" description="Helical" evidence="1">
    <location>
        <begin position="186"/>
        <end position="206"/>
    </location>
</feature>
<accession>I8UCI2</accession>
<keyword evidence="1" id="KW-0812">Transmembrane</keyword>
<feature type="transmembrane region" description="Helical" evidence="1">
    <location>
        <begin position="16"/>
        <end position="34"/>
    </location>
</feature>
<dbReference type="Proteomes" id="UP000004080">
    <property type="component" value="Unassembled WGS sequence"/>
</dbReference>
<sequence>MKGRINLVFDWKVMGANAYIPVFVSVLLIGYSALTPDSVAKLLPVLEFCYPVCAAWWVIFIFQDVLEETGSETLFSYPLSRWKLGVVRAFLFYLLFLVLLIVTVCMIDWIATGALFPSLFVQLGMEAFFFSGVGFLAITLTRNTGWSLVIVIIYLSSQLLTRGAFIPVLNVFLFNQALFSLQDLMAAQWKTVVLGLCLWAGGQYAFQRLEKFN</sequence>
<name>I8UCI2_9BACL</name>
<feature type="transmembrane region" description="Helical" evidence="1">
    <location>
        <begin position="86"/>
        <end position="107"/>
    </location>
</feature>
<gene>
    <name evidence="2" type="ORF">A374_15172</name>
</gene>
<feature type="transmembrane region" description="Helical" evidence="1">
    <location>
        <begin position="146"/>
        <end position="174"/>
    </location>
</feature>